<evidence type="ECO:0000313" key="2">
    <source>
        <dbReference type="EMBL" id="CAL1576037.1"/>
    </source>
</evidence>
<accession>A0AAV2JJ18</accession>
<evidence type="ECO:0000313" key="3">
    <source>
        <dbReference type="Proteomes" id="UP001497482"/>
    </source>
</evidence>
<dbReference type="AlphaFoldDB" id="A0AAV2JJ18"/>
<sequence length="221" mass="23169">MQGGLFCRTKVRPRLISPAALMTNTRGDCPRRRVSVEFSNGAETFCPTALSPRPRLRPHCSHLPVGGVWTTQHDLAARGGSREGPRATGLLLAHAQQANQALSEWHAAWDQGRGDGGMQAAAPCGPPVPLKGSPIWHVRGERATSTTTTATQQQLERSLTGTPRGLSSLTGTPRGLSSLTGTPRGLSSLTGTPRGLCPAHQTQLSALGSGVSSDSALETLD</sequence>
<feature type="region of interest" description="Disordered" evidence="1">
    <location>
        <begin position="142"/>
        <end position="195"/>
    </location>
</feature>
<dbReference type="EMBL" id="OZ035834">
    <property type="protein sequence ID" value="CAL1576037.1"/>
    <property type="molecule type" value="Genomic_DNA"/>
</dbReference>
<feature type="compositionally biased region" description="Low complexity" evidence="1">
    <location>
        <begin position="143"/>
        <end position="154"/>
    </location>
</feature>
<reference evidence="2 3" key="1">
    <citation type="submission" date="2024-04" db="EMBL/GenBank/DDBJ databases">
        <authorList>
            <person name="Waldvogel A.-M."/>
            <person name="Schoenle A."/>
        </authorList>
    </citation>
    <scope>NUCLEOTIDE SEQUENCE [LARGE SCALE GENOMIC DNA]</scope>
</reference>
<proteinExistence type="predicted"/>
<gene>
    <name evidence="2" type="ORF">KC01_LOCUS7498</name>
</gene>
<protein>
    <submittedName>
        <fullName evidence="2">Uncharacterized protein</fullName>
    </submittedName>
</protein>
<name>A0AAV2JJ18_KNICA</name>
<evidence type="ECO:0000256" key="1">
    <source>
        <dbReference type="SAM" id="MobiDB-lite"/>
    </source>
</evidence>
<dbReference type="Proteomes" id="UP001497482">
    <property type="component" value="Chromosome 12"/>
</dbReference>
<organism evidence="2 3">
    <name type="scientific">Knipowitschia caucasica</name>
    <name type="common">Caucasian dwarf goby</name>
    <name type="synonym">Pomatoschistus caucasicus</name>
    <dbReference type="NCBI Taxonomy" id="637954"/>
    <lineage>
        <taxon>Eukaryota</taxon>
        <taxon>Metazoa</taxon>
        <taxon>Chordata</taxon>
        <taxon>Craniata</taxon>
        <taxon>Vertebrata</taxon>
        <taxon>Euteleostomi</taxon>
        <taxon>Actinopterygii</taxon>
        <taxon>Neopterygii</taxon>
        <taxon>Teleostei</taxon>
        <taxon>Neoteleostei</taxon>
        <taxon>Acanthomorphata</taxon>
        <taxon>Gobiaria</taxon>
        <taxon>Gobiiformes</taxon>
        <taxon>Gobioidei</taxon>
        <taxon>Gobiidae</taxon>
        <taxon>Gobiinae</taxon>
        <taxon>Knipowitschia</taxon>
    </lineage>
</organism>
<feature type="compositionally biased region" description="Polar residues" evidence="1">
    <location>
        <begin position="155"/>
        <end position="191"/>
    </location>
</feature>
<keyword evidence="3" id="KW-1185">Reference proteome</keyword>